<dbReference type="NCBIfam" id="NF005833">
    <property type="entry name" value="PRK07737.1"/>
    <property type="match status" value="1"/>
</dbReference>
<dbReference type="InterPro" id="IPR010809">
    <property type="entry name" value="FliD_C"/>
</dbReference>
<dbReference type="InterPro" id="IPR040026">
    <property type="entry name" value="FliD"/>
</dbReference>
<evidence type="ECO:0000256" key="2">
    <source>
        <dbReference type="ARBA" id="ARBA00011255"/>
    </source>
</evidence>
<dbReference type="GO" id="GO:0005576">
    <property type="term" value="C:extracellular region"/>
    <property type="evidence" value="ECO:0007669"/>
    <property type="project" value="UniProtKB-SubCell"/>
</dbReference>
<dbReference type="Pfam" id="PF07195">
    <property type="entry name" value="FliD_C"/>
    <property type="match status" value="1"/>
</dbReference>
<evidence type="ECO:0000313" key="9">
    <source>
        <dbReference type="Proteomes" id="UP000010716"/>
    </source>
</evidence>
<keyword evidence="5" id="KW-0964">Secreted</keyword>
<gene>
    <name evidence="8" type="ORF">CathTA2_0744</name>
</gene>
<evidence type="ECO:0000259" key="7">
    <source>
        <dbReference type="Pfam" id="PF07195"/>
    </source>
</evidence>
<evidence type="ECO:0000256" key="4">
    <source>
        <dbReference type="ARBA" id="ARBA00023143"/>
    </source>
</evidence>
<comment type="subcellular location">
    <subcellularLocation>
        <location evidence="5">Secreted</location>
    </subcellularLocation>
    <subcellularLocation>
        <location evidence="5">Bacterial flagellum</location>
    </subcellularLocation>
</comment>
<protein>
    <recommendedName>
        <fullName evidence="5">Flagellar hook-associated protein 2</fullName>
        <shortName evidence="5">HAP2</shortName>
    </recommendedName>
    <alternativeName>
        <fullName evidence="5">Flagellar cap protein</fullName>
    </alternativeName>
</protein>
<dbReference type="OrthoDB" id="9776025at2"/>
<organism evidence="8 9">
    <name type="scientific">Caldalkalibacillus thermarum (strain TA2.A1)</name>
    <dbReference type="NCBI Taxonomy" id="986075"/>
    <lineage>
        <taxon>Bacteria</taxon>
        <taxon>Bacillati</taxon>
        <taxon>Bacillota</taxon>
        <taxon>Bacilli</taxon>
        <taxon>Bacillales</taxon>
        <taxon>Bacillaceae</taxon>
        <taxon>Caldalkalibacillus</taxon>
    </lineage>
</organism>
<comment type="caution">
    <text evidence="8">The sequence shown here is derived from an EMBL/GenBank/DDBJ whole genome shotgun (WGS) entry which is preliminary data.</text>
</comment>
<comment type="subunit">
    <text evidence="2 5">Homopentamer.</text>
</comment>
<dbReference type="GO" id="GO:0009421">
    <property type="term" value="C:bacterial-type flagellum filament cap"/>
    <property type="evidence" value="ECO:0007669"/>
    <property type="project" value="InterPro"/>
</dbReference>
<proteinExistence type="inferred from homology"/>
<dbReference type="EMBL" id="AFCE01000088">
    <property type="protein sequence ID" value="EGL83697.1"/>
    <property type="molecule type" value="Genomic_DNA"/>
</dbReference>
<dbReference type="Proteomes" id="UP000010716">
    <property type="component" value="Unassembled WGS sequence"/>
</dbReference>
<name>F5L4N1_CALTT</name>
<evidence type="ECO:0000313" key="8">
    <source>
        <dbReference type="EMBL" id="EGL83697.1"/>
    </source>
</evidence>
<evidence type="ECO:0000256" key="1">
    <source>
        <dbReference type="ARBA" id="ARBA00009764"/>
    </source>
</evidence>
<keyword evidence="8" id="KW-0969">Cilium</keyword>
<reference evidence="8 9" key="1">
    <citation type="journal article" date="2011" name="J. Bacteriol.">
        <title>Draft genome sequence of the thermoalkaliphilic Caldalkalibacillus thermarum strain TA2.A1.</title>
        <authorList>
            <person name="Kalamorz F."/>
            <person name="Keis S."/>
            <person name="McMillan D.G."/>
            <person name="Olsson K."/>
            <person name="Stanton J.A."/>
            <person name="Stockwell P."/>
            <person name="Black M.A."/>
            <person name="Klingeman D.M."/>
            <person name="Land M.L."/>
            <person name="Han C.S."/>
            <person name="Martin S.L."/>
            <person name="Becher S.A."/>
            <person name="Peddie C.J."/>
            <person name="Morgan H.W."/>
            <person name="Matthies D."/>
            <person name="Preiss L."/>
            <person name="Meier T."/>
            <person name="Brown S.D."/>
            <person name="Cook G.M."/>
        </authorList>
    </citation>
    <scope>NUCLEOTIDE SEQUENCE [LARGE SCALE GENOMIC DNA]</scope>
    <source>
        <strain evidence="8 9">TA2.A1</strain>
    </source>
</reference>
<dbReference type="Pfam" id="PF02465">
    <property type="entry name" value="FliD_N"/>
    <property type="match status" value="1"/>
</dbReference>
<feature type="domain" description="Flagellar hook-associated protein 2 C-terminal" evidence="7">
    <location>
        <begin position="248"/>
        <end position="511"/>
    </location>
</feature>
<evidence type="ECO:0000256" key="5">
    <source>
        <dbReference type="RuleBase" id="RU362066"/>
    </source>
</evidence>
<dbReference type="GO" id="GO:0071973">
    <property type="term" value="P:bacterial-type flagellum-dependent cell motility"/>
    <property type="evidence" value="ECO:0007669"/>
    <property type="project" value="TreeGrafter"/>
</dbReference>
<dbReference type="PANTHER" id="PTHR30288">
    <property type="entry name" value="FLAGELLAR CAP/ASSEMBLY PROTEIN FLID"/>
    <property type="match status" value="1"/>
</dbReference>
<dbReference type="AlphaFoldDB" id="F5L4N1"/>
<keyword evidence="8" id="KW-0966">Cell projection</keyword>
<dbReference type="InterPro" id="IPR003481">
    <property type="entry name" value="FliD_N"/>
</dbReference>
<feature type="domain" description="Flagellar hook-associated protein 2 N-terminal" evidence="6">
    <location>
        <begin position="8"/>
        <end position="103"/>
    </location>
</feature>
<keyword evidence="4 5" id="KW-0975">Bacterial flagellum</keyword>
<evidence type="ECO:0000259" key="6">
    <source>
        <dbReference type="Pfam" id="PF02465"/>
    </source>
</evidence>
<accession>F5L4N1</accession>
<evidence type="ECO:0000256" key="3">
    <source>
        <dbReference type="ARBA" id="ARBA00023054"/>
    </source>
</evidence>
<keyword evidence="3" id="KW-0175">Coiled coil</keyword>
<comment type="function">
    <text evidence="5">Required for morphogenesis and for the elongation of the flagellar filament by facilitating polymerization of the flagellin monomers at the tip of growing filament. Forms a capping structure, which prevents flagellin subunits (transported through the central channel of the flagellum) from leaking out without polymerization at the distal end.</text>
</comment>
<dbReference type="RefSeq" id="WP_007503231.1">
    <property type="nucleotide sequence ID" value="NZ_AFCE01000088.1"/>
</dbReference>
<dbReference type="PANTHER" id="PTHR30288:SF0">
    <property type="entry name" value="FLAGELLAR HOOK-ASSOCIATED PROTEIN 2"/>
    <property type="match status" value="1"/>
</dbReference>
<keyword evidence="8" id="KW-0282">Flagellum</keyword>
<dbReference type="eggNOG" id="COG1345">
    <property type="taxonomic scope" value="Bacteria"/>
</dbReference>
<dbReference type="GO" id="GO:0009424">
    <property type="term" value="C:bacterial-type flagellum hook"/>
    <property type="evidence" value="ECO:0007669"/>
    <property type="project" value="UniProtKB-UniRule"/>
</dbReference>
<comment type="similarity">
    <text evidence="1 5">Belongs to the FliD family.</text>
</comment>
<dbReference type="GO" id="GO:0007155">
    <property type="term" value="P:cell adhesion"/>
    <property type="evidence" value="ECO:0007669"/>
    <property type="project" value="InterPro"/>
</dbReference>
<sequence length="525" mass="59269">MRIAGLASGMDINQIVNDLMRAERIPMDKLFQRREWLSWQRDAYREMNLALRTFRDTYAHLRLQSTFIALQATSSNASGLKATATASAQAGTYTVEVIQLAKGAEIRSEQRIKDKDGNDVKASTNIFAAMGRDATEGSFTIKVSVNDGTNQRTAEITITAEDTFSTLARKLSQASVTEDGKEVSLGLQASFDDTLGRFFISTWETGEHMQLTIEDGVDGASQTVEFIDKYILGRTDPATYEGTYTAQGQNAIVDFDGIDTIEHTTNNISVRGINLTLYQTGEYTVTVQSNPDQVFEQIKAFVEAYNELIDKINEKLNEPRYRDYPPLTDEQREALSETEAKRWDERARSGLLRNDPLLRQVLVDLRQAWTNPIEGIPAGQLRQLAEIGITTSSNWRDGGRLVINEAKLREAIAERPDEVMALFTQAPAEEGNREQMGIGRRIYQVVSDSINRLRDRAGSPGITTGDQSVLGRQLRDIDDQIARWEDRLARIEERYWRQFTAMEKAINDMNQQTMFLLTHFFNMQG</sequence>